<evidence type="ECO:0000313" key="20">
    <source>
        <dbReference type="EMBL" id="CAE7895029.1"/>
    </source>
</evidence>
<evidence type="ECO:0000256" key="3">
    <source>
        <dbReference type="ARBA" id="ARBA00022553"/>
    </source>
</evidence>
<evidence type="ECO:0000259" key="19">
    <source>
        <dbReference type="PROSITE" id="PS50879"/>
    </source>
</evidence>
<evidence type="ECO:0000256" key="4">
    <source>
        <dbReference type="ARBA" id="ARBA00022568"/>
    </source>
</evidence>
<dbReference type="GO" id="GO:0005509">
    <property type="term" value="F:calcium ion binding"/>
    <property type="evidence" value="ECO:0007669"/>
    <property type="project" value="InterPro"/>
</dbReference>
<dbReference type="GO" id="GO:0004523">
    <property type="term" value="F:RNA-DNA hybrid ribonuclease activity"/>
    <property type="evidence" value="ECO:0007669"/>
    <property type="project" value="InterPro"/>
</dbReference>
<comment type="caution">
    <text evidence="20">The sequence shown here is derived from an EMBL/GenBank/DDBJ whole genome shotgun (WGS) entry which is preliminary data.</text>
</comment>
<evidence type="ECO:0000256" key="2">
    <source>
        <dbReference type="ARBA" id="ARBA00022448"/>
    </source>
</evidence>
<feature type="transmembrane region" description="Helical" evidence="16">
    <location>
        <begin position="2713"/>
        <end position="2736"/>
    </location>
</feature>
<dbReference type="InterPro" id="IPR012337">
    <property type="entry name" value="RNaseH-like_sf"/>
</dbReference>
<proteinExistence type="predicted"/>
<evidence type="ECO:0000256" key="9">
    <source>
        <dbReference type="ARBA" id="ARBA00022989"/>
    </source>
</evidence>
<feature type="region of interest" description="Disordered" evidence="15">
    <location>
        <begin position="2943"/>
        <end position="2990"/>
    </location>
</feature>
<dbReference type="SUPFAM" id="SSF56219">
    <property type="entry name" value="DNase I-like"/>
    <property type="match status" value="1"/>
</dbReference>
<dbReference type="PANTHER" id="PTHR45628:SF7">
    <property type="entry name" value="VOLTAGE-DEPENDENT CALCIUM CHANNEL TYPE A SUBUNIT ALPHA-1"/>
    <property type="match status" value="1"/>
</dbReference>
<dbReference type="GO" id="GO:0005891">
    <property type="term" value="C:voltage-gated calcium channel complex"/>
    <property type="evidence" value="ECO:0007669"/>
    <property type="project" value="TreeGrafter"/>
</dbReference>
<dbReference type="GO" id="GO:0098703">
    <property type="term" value="P:calcium ion import across plasma membrane"/>
    <property type="evidence" value="ECO:0007669"/>
    <property type="project" value="TreeGrafter"/>
</dbReference>
<evidence type="ECO:0000256" key="7">
    <source>
        <dbReference type="ARBA" id="ARBA00022837"/>
    </source>
</evidence>
<protein>
    <submittedName>
        <fullName evidence="20">CACNA1B protein</fullName>
    </submittedName>
</protein>
<feature type="transmembrane region" description="Helical" evidence="16">
    <location>
        <begin position="2625"/>
        <end position="2646"/>
    </location>
</feature>
<accession>A0A813BBG1</accession>
<dbReference type="Pfam" id="PF00520">
    <property type="entry name" value="Ion_trans"/>
    <property type="match status" value="1"/>
</dbReference>
<feature type="non-terminal residue" evidence="20">
    <location>
        <position position="1"/>
    </location>
</feature>
<keyword evidence="21" id="KW-1185">Reference proteome</keyword>
<keyword evidence="14" id="KW-0479">Metal-binding</keyword>
<dbReference type="PANTHER" id="PTHR45628">
    <property type="entry name" value="VOLTAGE-DEPENDENT CALCIUM CHANNEL TYPE A SUBUNIT ALPHA-1"/>
    <property type="match status" value="1"/>
</dbReference>
<feature type="transmembrane region" description="Helical" evidence="16">
    <location>
        <begin position="2526"/>
        <end position="2547"/>
    </location>
</feature>
<feature type="domain" description="EF-hand" evidence="18">
    <location>
        <begin position="2835"/>
        <end position="2870"/>
    </location>
</feature>
<dbReference type="Gene3D" id="1.10.287.70">
    <property type="match status" value="1"/>
</dbReference>
<dbReference type="PROSITE" id="PS50879">
    <property type="entry name" value="RNASE_H_1"/>
    <property type="match status" value="1"/>
</dbReference>
<dbReference type="GO" id="GO:0003676">
    <property type="term" value="F:nucleic acid binding"/>
    <property type="evidence" value="ECO:0007669"/>
    <property type="project" value="InterPro"/>
</dbReference>
<evidence type="ECO:0000256" key="10">
    <source>
        <dbReference type="ARBA" id="ARBA00023065"/>
    </source>
</evidence>
<reference evidence="20" key="1">
    <citation type="submission" date="2021-02" db="EMBL/GenBank/DDBJ databases">
        <authorList>
            <person name="Dougan E. K."/>
            <person name="Rhodes N."/>
            <person name="Thang M."/>
            <person name="Chan C."/>
        </authorList>
    </citation>
    <scope>NUCLEOTIDE SEQUENCE</scope>
</reference>
<keyword evidence="3" id="KW-0597">Phosphoprotein</keyword>
<evidence type="ECO:0000259" key="18">
    <source>
        <dbReference type="PROSITE" id="PS50222"/>
    </source>
</evidence>
<sequence length="2990" mass="334207">LEPSTSTVDGWLYEGGFFGQSAQLMTARVNTPFWLTWHTTLAGLSRSVPATILYNSTALEFEMTEGSMGPRHGPTGDHDRLQDRDEDPHLRIFDIFDIGAKMHHTAEEIFVAWEPALRQVASGWVCTLQAIQLLALMMLLAASCRPIYNGRAPLGRLCWLCMATQKVEAMPTPPRRRPSTLPRATDLELWASGQLTMQEQLARAMADHILTSPLERSNGEAPPPDFHRPLDEEPLPLRVVPANAVHVTLWATTPYFEAETVDVELNFPLSMHMVKRALRESFQVIPEWATEILPTVPQLGDDYASFIVFPGWLRQANLTVQVIDAREVHGPVFSFYHEGHVSRAAVLKKLEEFDLHEVEVFPYGSPLPIEAGSPVEPVNGGILKAVPRGRVCTWHDDLTDRLEDDERWDPNGELPEPIEGVFTVFQSTTDHVVDELDVEHPRPHDVVARELFDGVFYVKFPTEGPTRLAWGGRHITECVAVIDYDWPMEDDAVIIFVDLRGLGLFMQWVRVPDAVFDPTAYYESLQLVELQGWTLTIGGGEPVDDHRIRVRDGELIELYMTLTSDASTSEEEPTDEDSESGPDDDGSDILRSPSSSMDTGPRPNMGGPPAGPPPTSTSQTSQQEPKDKVELPHCPADIAQAFQVWPPEWMQTDVFEEDYKQETAVAKKELVHWSQVLAAGGGSEGLSAELYVDGSYFSKKGTSGYAVAVFIRCAGLLALFGLFGDQILGSSAGLWTDGAPPALYAEQVAVATALLWIGQSMHYMRAQEYRIFFDCQVAGWGANGQWSGNGGLSEKIRALEQYVQGLADNHLYFEHVYSHQGHPWNELVDVVAKRAAGDAADLAKPPWANCAAFLRLDMTWMAAIARWGPDQVINQAAGKWLVIRDPGLPQSSPLSPEALVPMVGQHSAKETAKDNMFYMKCATINVQGLRAKNKFLSDQFSYEEYQVVFLQETKTDGGTWVPGDFMRFSTDAEKHWGTAIWLHKSRGLLSFNGTPLLVEEQDVYIRTQTPRLLILEIRKGGLRCILFSAHVPHEGKQRERVQFLLALQKHLHQAGEADIIVGGFDADGRPPCHQHPTTGSVEYGDSDVAGEQFVAALRSCALWLPATFEDIHGGPSATFCHANGQLHRIDFLAVGGTAWILQAASWVDATIDLANSRDDHYVSSLTMTGQTRQGATTQRLWRPRFDRDKMSSDVGKNILAKAFEAYQPPPWWVHVDLHCQHLQKYLNQVLAEHFAPPTRNKATYIPAEVWIWRERKLALKRRTGSRKPLWRQAVAAAFRQWRFGAEDMVRPLLRKQSLLYQVTASAIGFITARMKKAIHTAKATYLQTLVTDGPQNAVDILQRAKRCGLGGRTKINGHRPLPLLLDAQGNPAKCQDDHDRIWLKHFSDQEYGKIMTPAEFLKQQDVAGHLGREVVWELNDLPTVQEIEAICRTAPKNKAVGLDGLPGEILRACPAQAAMTLAPLFLKAACGLQQPVQWRGGVIYSAWKRAGEISLPASHRSLFISSVVGKCYHRLLRNKTHRNLQAELHPLHLGSRAQAPLVFASLYVFSRFRACRAARRSMGMIFLDTTAAYYRVLREAVVGDINQDDTIIWLMKRFNMGPEEMDGLWEIIHGGGVMAEAGVSTGLRAMMKDVHHRAWCITRHATGSRVAVTHAGSRPGESLADAIFAYIYSRGSRGRRRLQQPGHGEDVSIRDITWADDAALPFDDGDPDRCIRKGKRLASLTIDICRDFGLQPNLKRGKTAIVLSLAGKGIRKARENHFRHGRSTLQLLDLQEEVHVVPQYVHLGGVVEPQMHMKAEQRRRLAMAGAALETGKKLLFLNADIPLQVRTKLFEMSILATFFNLAIWLPHGEAWQALSSGYTRMLRRLLCHRYKGDAIFGIPAPFVHIATGRWKLELHAVKSRLAALVSIARTGPDELWAVLQEERTWLQVVAQDLAAFKAKYKDMPELHAGDWPRWRNYLVNNAAPFKLRVKKMLQEVHDRTCRLDAMVVGMWHFYRQLCELLPGAQKQVSGWSCRGCQKTFKSRGGLGAHFFKSHGREAEHRRCIRGSVCLACGRQFWSSIRLGHHLRDSRPCVQHLLRQGHTAAHTLPGHGSKEYRKRAVDEYNMDPSSQLMSPSAAEGEDGLWPECQKQASREISEVLLEADQGQDEATIVTAMLQVLQQHPLYFSEEEAILGKAKQEVDTLTEADVRGTGAEGKLDLFRRVFSCQQDWHIPVVDVAENEKMQAVSLASFQGEWRTLDWPELLRICTDCGTPDAAPVILDLKWEASNFKPSGASEAEAAIDDPMCFVPGQVSDEEARAIRHRLRLRLGAFTSKKLVSGKSLHDACSSLGLTRYTIEDMNELVNLLADYIELTFEASEARMPTGRRVSESSTSMFGFRLSDVNNLGKPVWQWPNMGASGRESFHRSASLNAYVDLAPRCHLNVVPAQPLMDLFLAQEGDVHRKCFGPRILKQFQAMKEILLAGDTNRLVAELTFVRINDLAAPPEPMNLLLCLEPLVAVVIIANGVMIGFQTHPSWESWPYWIIVEAVFASFLVMEIALRMYLQGRRTFFRGAELQWNLFDVFLGVTGVTDVIIQLARDGGNESFFGTSLLRFCRLIRLVRIVKVFRLKAMKDLRLMVKGLIAGVKTLVMAFTLLFTVLYVISGFATMTLGQSIGLDDQPQIVRDLLPFFKTIPASMFTAFRCFTGECTDHDGRTIHSILAEEFGPVFIFSYVASYMLVSMGIFNVILAVYVDITMKAAKENDAVTLEQHSKESIRIARITRELLKKFAGAYRMFQEMEDGDGEKYLDISNRKSDMVFTDGDVHEGIAITKELFLIVIQDRRVQDLMDELELPPDRANLFEIIDADGSGTLHVAELVHGLLKIRGEINKSDVVAGLLATKACYDKVAELKEEQEESLSAVRSQLAVLHSEMLRRRHSGSTCPSAPDAPEALLMQAQVLQEEGDQPPELLDPPLSKPRLLMSPAPSGVPLKPQLINDDGEDPPAPGV</sequence>
<dbReference type="InterPro" id="IPR005821">
    <property type="entry name" value="Ion_trans_dom"/>
</dbReference>
<dbReference type="EMBL" id="CAJNJA010068519">
    <property type="protein sequence ID" value="CAE7895029.1"/>
    <property type="molecule type" value="Genomic_DNA"/>
</dbReference>
<keyword evidence="12" id="KW-0325">Glycoprotein</keyword>
<evidence type="ECO:0000256" key="11">
    <source>
        <dbReference type="ARBA" id="ARBA00023136"/>
    </source>
</evidence>
<comment type="subcellular location">
    <subcellularLocation>
        <location evidence="1">Membrane</location>
        <topology evidence="1">Multi-pass membrane protein</topology>
    </subcellularLocation>
</comment>
<dbReference type="InterPro" id="IPR027359">
    <property type="entry name" value="Volt_channel_dom_sf"/>
</dbReference>
<gene>
    <name evidence="20" type="primary">CACNA1B</name>
    <name evidence="20" type="ORF">SNEC2469_LOCUS29927</name>
</gene>
<dbReference type="GO" id="GO:0008270">
    <property type="term" value="F:zinc ion binding"/>
    <property type="evidence" value="ECO:0007669"/>
    <property type="project" value="UniProtKB-KW"/>
</dbReference>
<dbReference type="InterPro" id="IPR050599">
    <property type="entry name" value="VDCC_alpha-1_subunit"/>
</dbReference>
<dbReference type="GO" id="GO:0008331">
    <property type="term" value="F:high voltage-gated calcium channel activity"/>
    <property type="evidence" value="ECO:0007669"/>
    <property type="project" value="TreeGrafter"/>
</dbReference>
<dbReference type="OrthoDB" id="440627at2759"/>
<organism evidence="20 21">
    <name type="scientific">Symbiodinium necroappetens</name>
    <dbReference type="NCBI Taxonomy" id="1628268"/>
    <lineage>
        <taxon>Eukaryota</taxon>
        <taxon>Sar</taxon>
        <taxon>Alveolata</taxon>
        <taxon>Dinophyceae</taxon>
        <taxon>Suessiales</taxon>
        <taxon>Symbiodiniaceae</taxon>
        <taxon>Symbiodinium</taxon>
    </lineage>
</organism>
<evidence type="ECO:0000256" key="8">
    <source>
        <dbReference type="ARBA" id="ARBA00022882"/>
    </source>
</evidence>
<dbReference type="InterPro" id="IPR036397">
    <property type="entry name" value="RNaseH_sf"/>
</dbReference>
<evidence type="ECO:0000256" key="12">
    <source>
        <dbReference type="ARBA" id="ARBA00023180"/>
    </source>
</evidence>
<keyword evidence="5" id="KW-0107">Calcium channel</keyword>
<keyword evidence="7" id="KW-0106">Calcium</keyword>
<feature type="compositionally biased region" description="Acidic residues" evidence="15">
    <location>
        <begin position="568"/>
        <end position="587"/>
    </location>
</feature>
<dbReference type="Gene3D" id="3.60.10.10">
    <property type="entry name" value="Endonuclease/exonuclease/phosphatase"/>
    <property type="match status" value="1"/>
</dbReference>
<keyword evidence="6 16" id="KW-0812">Transmembrane</keyword>
<keyword evidence="10" id="KW-0406">Ion transport</keyword>
<keyword evidence="9 16" id="KW-1133">Transmembrane helix</keyword>
<evidence type="ECO:0000256" key="15">
    <source>
        <dbReference type="SAM" id="MobiDB-lite"/>
    </source>
</evidence>
<evidence type="ECO:0000256" key="14">
    <source>
        <dbReference type="PROSITE-ProRule" id="PRU00042"/>
    </source>
</evidence>
<name>A0A813BBG1_9DINO</name>
<keyword evidence="14" id="KW-0863">Zinc-finger</keyword>
<dbReference type="InterPro" id="IPR013087">
    <property type="entry name" value="Znf_C2H2_type"/>
</dbReference>
<keyword evidence="13" id="KW-0407">Ion channel</keyword>
<dbReference type="SUPFAM" id="SSF53098">
    <property type="entry name" value="Ribonuclease H-like"/>
    <property type="match status" value="1"/>
</dbReference>
<evidence type="ECO:0000256" key="13">
    <source>
        <dbReference type="ARBA" id="ARBA00023303"/>
    </source>
</evidence>
<dbReference type="Gene3D" id="3.30.420.10">
    <property type="entry name" value="Ribonuclease H-like superfamily/Ribonuclease H"/>
    <property type="match status" value="1"/>
</dbReference>
<evidence type="ECO:0000256" key="16">
    <source>
        <dbReference type="SAM" id="Phobius"/>
    </source>
</evidence>
<evidence type="ECO:0000256" key="6">
    <source>
        <dbReference type="ARBA" id="ARBA00022692"/>
    </source>
</evidence>
<dbReference type="InterPro" id="IPR002156">
    <property type="entry name" value="RNaseH_domain"/>
</dbReference>
<dbReference type="PROSITE" id="PS50222">
    <property type="entry name" value="EF_HAND_2"/>
    <property type="match status" value="1"/>
</dbReference>
<evidence type="ECO:0000256" key="5">
    <source>
        <dbReference type="ARBA" id="ARBA00022673"/>
    </source>
</evidence>
<dbReference type="InterPro" id="IPR036691">
    <property type="entry name" value="Endo/exonu/phosph_ase_sf"/>
</dbReference>
<keyword evidence="14" id="KW-0862">Zinc</keyword>
<dbReference type="Gene3D" id="1.20.120.350">
    <property type="entry name" value="Voltage-gated potassium channels. Chain C"/>
    <property type="match status" value="1"/>
</dbReference>
<evidence type="ECO:0000259" key="17">
    <source>
        <dbReference type="PROSITE" id="PS50157"/>
    </source>
</evidence>
<evidence type="ECO:0000313" key="21">
    <source>
        <dbReference type="Proteomes" id="UP000601435"/>
    </source>
</evidence>
<dbReference type="PROSITE" id="PS50157">
    <property type="entry name" value="ZINC_FINGER_C2H2_2"/>
    <property type="match status" value="1"/>
</dbReference>
<keyword evidence="11 16" id="KW-0472">Membrane</keyword>
<keyword evidence="2" id="KW-0813">Transport</keyword>
<dbReference type="PROSITE" id="PS00028">
    <property type="entry name" value="ZINC_FINGER_C2H2_1"/>
    <property type="match status" value="1"/>
</dbReference>
<feature type="region of interest" description="Disordered" evidence="15">
    <location>
        <begin position="562"/>
        <end position="628"/>
    </location>
</feature>
<dbReference type="Proteomes" id="UP000601435">
    <property type="component" value="Unassembled WGS sequence"/>
</dbReference>
<dbReference type="InterPro" id="IPR002048">
    <property type="entry name" value="EF_hand_dom"/>
</dbReference>
<keyword evidence="4" id="KW-0109">Calcium transport</keyword>
<keyword evidence="8" id="KW-0851">Voltage-gated channel</keyword>
<dbReference type="SUPFAM" id="SSF81324">
    <property type="entry name" value="Voltage-gated potassium channels"/>
    <property type="match status" value="1"/>
</dbReference>
<feature type="domain" description="RNase H type-1" evidence="19">
    <location>
        <begin position="684"/>
        <end position="837"/>
    </location>
</feature>
<evidence type="ECO:0000256" key="1">
    <source>
        <dbReference type="ARBA" id="ARBA00004141"/>
    </source>
</evidence>
<feature type="domain" description="C2H2-type" evidence="17">
    <location>
        <begin position="2015"/>
        <end position="2043"/>
    </location>
</feature>